<feature type="signal peptide" evidence="1">
    <location>
        <begin position="1"/>
        <end position="22"/>
    </location>
</feature>
<dbReference type="AlphaFoldDB" id="A0A9Q4G0D8"/>
<keyword evidence="3" id="KW-1185">Reference proteome</keyword>
<sequence length="245" mass="27451">MKTSFVLLTTGLLVLATGCAESSDNLSQEDVIERVSTSKEDVENYHGEFVLTFELEAGLYGSQASEASYSVDMFENTQDSHGIFNSVADDTEDAMEYYKVGEEAYTNTNDEGWENTSDSIDDFTNFDSDYNAMASILEDIIDKTEQTEEENAYIYTYTGYDKTVYKAFEKPFSVELTGFDLENDTDLDVSITVSKDTFTIESMDYEILAENDLGSIFMTVSVDYSDMNQLEPITIPESVITEASE</sequence>
<name>A0A9Q4G0D8_SALAG</name>
<dbReference type="InterPro" id="IPR046720">
    <property type="entry name" value="DUF6612"/>
</dbReference>
<evidence type="ECO:0000313" key="3">
    <source>
        <dbReference type="Proteomes" id="UP001057753"/>
    </source>
</evidence>
<protein>
    <submittedName>
        <fullName evidence="2">Uncharacterized protein</fullName>
    </submittedName>
</protein>
<dbReference type="RefSeq" id="WP_257822335.1">
    <property type="nucleotide sequence ID" value="NZ_JABXYM010000001.1"/>
</dbReference>
<feature type="chain" id="PRO_5040240201" evidence="1">
    <location>
        <begin position="23"/>
        <end position="245"/>
    </location>
</feature>
<evidence type="ECO:0000256" key="1">
    <source>
        <dbReference type="SAM" id="SignalP"/>
    </source>
</evidence>
<comment type="caution">
    <text evidence="2">The sequence shown here is derived from an EMBL/GenBank/DDBJ whole genome shotgun (WGS) entry which is preliminary data.</text>
</comment>
<accession>A0A9Q4G0D8</accession>
<dbReference type="Proteomes" id="UP001057753">
    <property type="component" value="Unassembled WGS sequence"/>
</dbReference>
<keyword evidence="1" id="KW-0732">Signal</keyword>
<dbReference type="Pfam" id="PF20316">
    <property type="entry name" value="DUF6612"/>
    <property type="match status" value="1"/>
</dbReference>
<reference evidence="2" key="1">
    <citation type="submission" date="2020-06" db="EMBL/GenBank/DDBJ databases">
        <title>Insight into the genomes of haloalkaliphilic bacilli from Kenyan soda lakes.</title>
        <authorList>
            <person name="Mwirichia R."/>
            <person name="Villamizar G.C."/>
            <person name="Poehlein A."/>
            <person name="Mugweru J."/>
            <person name="Kipnyargis A."/>
            <person name="Kiplimo D."/>
            <person name="Orwa P."/>
            <person name="Daniel R."/>
        </authorList>
    </citation>
    <scope>NUCLEOTIDE SEQUENCE</scope>
    <source>
        <strain evidence="2">B1096_S55</strain>
    </source>
</reference>
<dbReference type="EMBL" id="JABXYM010000001">
    <property type="protein sequence ID" value="MCR6097967.1"/>
    <property type="molecule type" value="Genomic_DNA"/>
</dbReference>
<organism evidence="2 3">
    <name type="scientific">Salipaludibacillus agaradhaerens</name>
    <name type="common">Bacillus agaradhaerens</name>
    <dbReference type="NCBI Taxonomy" id="76935"/>
    <lineage>
        <taxon>Bacteria</taxon>
        <taxon>Bacillati</taxon>
        <taxon>Bacillota</taxon>
        <taxon>Bacilli</taxon>
        <taxon>Bacillales</taxon>
        <taxon>Bacillaceae</taxon>
    </lineage>
</organism>
<gene>
    <name evidence="2" type="ORF">HXA33_15625</name>
</gene>
<proteinExistence type="predicted"/>
<dbReference type="PROSITE" id="PS51257">
    <property type="entry name" value="PROKAR_LIPOPROTEIN"/>
    <property type="match status" value="1"/>
</dbReference>
<evidence type="ECO:0000313" key="2">
    <source>
        <dbReference type="EMBL" id="MCR6097967.1"/>
    </source>
</evidence>